<dbReference type="GO" id="GO:0003677">
    <property type="term" value="F:DNA binding"/>
    <property type="evidence" value="ECO:0007669"/>
    <property type="project" value="InterPro"/>
</dbReference>
<dbReference type="RefSeq" id="WP_183439035.1">
    <property type="nucleotide sequence ID" value="NZ_JACHXD010000001.1"/>
</dbReference>
<dbReference type="AlphaFoldDB" id="A0A7W5B5Q0"/>
<name>A0A7W5B5Q0_9BURK</name>
<dbReference type="SUPFAM" id="SSF50118">
    <property type="entry name" value="Cell growth inhibitor/plasmid maintenance toxic component"/>
    <property type="match status" value="1"/>
</dbReference>
<protein>
    <recommendedName>
        <fullName evidence="3">Type II toxin-antitoxin system PemK/MazF family toxin</fullName>
    </recommendedName>
</protein>
<dbReference type="InterPro" id="IPR011067">
    <property type="entry name" value="Plasmid_toxin/cell-grow_inhib"/>
</dbReference>
<evidence type="ECO:0000313" key="1">
    <source>
        <dbReference type="EMBL" id="MBB3117017.1"/>
    </source>
</evidence>
<evidence type="ECO:0000313" key="2">
    <source>
        <dbReference type="Proteomes" id="UP000541535"/>
    </source>
</evidence>
<organism evidence="1 2">
    <name type="scientific">Pseudoduganella violacea</name>
    <dbReference type="NCBI Taxonomy" id="1715466"/>
    <lineage>
        <taxon>Bacteria</taxon>
        <taxon>Pseudomonadati</taxon>
        <taxon>Pseudomonadota</taxon>
        <taxon>Betaproteobacteria</taxon>
        <taxon>Burkholderiales</taxon>
        <taxon>Oxalobacteraceae</taxon>
        <taxon>Telluria group</taxon>
        <taxon>Pseudoduganella</taxon>
    </lineage>
</organism>
<dbReference type="Proteomes" id="UP000541535">
    <property type="component" value="Unassembled WGS sequence"/>
</dbReference>
<accession>A0A7W5B5Q0</accession>
<comment type="caution">
    <text evidence="1">The sequence shown here is derived from an EMBL/GenBank/DDBJ whole genome shotgun (WGS) entry which is preliminary data.</text>
</comment>
<dbReference type="Gene3D" id="2.30.30.110">
    <property type="match status" value="1"/>
</dbReference>
<dbReference type="Pfam" id="PF02452">
    <property type="entry name" value="PemK_toxin"/>
    <property type="match status" value="1"/>
</dbReference>
<proteinExistence type="predicted"/>
<reference evidence="1 2" key="1">
    <citation type="submission" date="2020-08" db="EMBL/GenBank/DDBJ databases">
        <title>Genomic Encyclopedia of Type Strains, Phase III (KMG-III): the genomes of soil and plant-associated and newly described type strains.</title>
        <authorList>
            <person name="Whitman W."/>
        </authorList>
    </citation>
    <scope>NUCLEOTIDE SEQUENCE [LARGE SCALE GENOMIC DNA]</scope>
    <source>
        <strain evidence="1 2">CECT 8897</strain>
    </source>
</reference>
<sequence>MALRPKRLFHPLPAPGDIVWCAFPQVLGQPGPKRRPALVARVSPGTHEVSVVYGTSQKTDRLYPTEVVLDPADPGFSSSGLSYRTKFDVAVLLALPFDSDWFAPAPGPQAHLPLPKMGILHSSYMPAIAAALKNKKS</sequence>
<keyword evidence="2" id="KW-1185">Reference proteome</keyword>
<gene>
    <name evidence="1" type="ORF">FHS03_000036</name>
</gene>
<evidence type="ECO:0008006" key="3">
    <source>
        <dbReference type="Google" id="ProtNLM"/>
    </source>
</evidence>
<dbReference type="InterPro" id="IPR003477">
    <property type="entry name" value="PemK-like"/>
</dbReference>
<dbReference type="EMBL" id="JACHXD010000001">
    <property type="protein sequence ID" value="MBB3117017.1"/>
    <property type="molecule type" value="Genomic_DNA"/>
</dbReference>